<proteinExistence type="inferred from homology"/>
<dbReference type="RefSeq" id="WP_011374760.1">
    <property type="nucleotide sequence ID" value="NZ_AP017931.1"/>
</dbReference>
<sequence>MEVHEVEMVMSAVAASQYPTDQLPEIALSGRSNVGKSSLINKLINRKSYARTSSKPGKTQTLNFYRVENELYFVDVPGYGYAKVSKKQREKFGQIIEAYLTNRDNLRGLISLIDGRHEPTDDDIAMYVFAKYYDIPVLVVATKMDKISTGKWNRQEKIIKEALDFNPVDKFVCFSALTGAGKDTVWEWIEQQCDIGGRR</sequence>
<dbReference type="GO" id="GO:0005525">
    <property type="term" value="F:GTP binding"/>
    <property type="evidence" value="ECO:0007669"/>
    <property type="project" value="UniProtKB-UniRule"/>
</dbReference>
<keyword evidence="4" id="KW-0479">Metal-binding</keyword>
<dbReference type="Pfam" id="PF01926">
    <property type="entry name" value="MMR_HSR1"/>
    <property type="match status" value="1"/>
</dbReference>
<name>A0A094Y4I6_LATSK</name>
<keyword evidence="6" id="KW-0460">Magnesium</keyword>
<keyword evidence="3 10" id="KW-0132">Cell division</keyword>
<dbReference type="SMR" id="A0A094Y4I6"/>
<evidence type="ECO:0000256" key="1">
    <source>
        <dbReference type="ARBA" id="ARBA00001946"/>
    </source>
</evidence>
<dbReference type="GO" id="GO:0000917">
    <property type="term" value="P:division septum assembly"/>
    <property type="evidence" value="ECO:0007669"/>
    <property type="project" value="UniProtKB-KW"/>
</dbReference>
<dbReference type="EMBL" id="CP122959">
    <property type="protein sequence ID" value="WGI18335.1"/>
    <property type="molecule type" value="Genomic_DNA"/>
</dbReference>
<accession>A0A094Y4I6</accession>
<evidence type="ECO:0000256" key="7">
    <source>
        <dbReference type="ARBA" id="ARBA00023134"/>
    </source>
</evidence>
<dbReference type="GeneID" id="57133916"/>
<evidence type="ECO:0000256" key="4">
    <source>
        <dbReference type="ARBA" id="ARBA00022723"/>
    </source>
</evidence>
<evidence type="ECO:0000256" key="9">
    <source>
        <dbReference type="ARBA" id="ARBA00023306"/>
    </source>
</evidence>
<dbReference type="GO" id="GO:0046872">
    <property type="term" value="F:metal ion binding"/>
    <property type="evidence" value="ECO:0007669"/>
    <property type="project" value="UniProtKB-KW"/>
</dbReference>
<evidence type="ECO:0000256" key="8">
    <source>
        <dbReference type="ARBA" id="ARBA00023210"/>
    </source>
</evidence>
<dbReference type="Proteomes" id="UP001179858">
    <property type="component" value="Chromosome"/>
</dbReference>
<keyword evidence="5 10" id="KW-0547">Nucleotide-binding</keyword>
<evidence type="ECO:0000256" key="3">
    <source>
        <dbReference type="ARBA" id="ARBA00022618"/>
    </source>
</evidence>
<evidence type="ECO:0000313" key="14">
    <source>
        <dbReference type="Proteomes" id="UP000239650"/>
    </source>
</evidence>
<comment type="cofactor">
    <cofactor evidence="1">
        <name>Mg(2+)</name>
        <dbReference type="ChEBI" id="CHEBI:18420"/>
    </cofactor>
</comment>
<dbReference type="HAMAP" id="MF_00321">
    <property type="entry name" value="GTPase_EngB"/>
    <property type="match status" value="1"/>
</dbReference>
<reference evidence="13" key="2">
    <citation type="submission" date="2023-04" db="EMBL/GenBank/DDBJ databases">
        <title>Novel strain of Lactilactobacillus sakei and use thereof.</title>
        <authorList>
            <person name="Kim S.Y."/>
        </authorList>
    </citation>
    <scope>NUCLEOTIDE SEQUENCE</scope>
    <source>
        <strain evidence="13">HUP1</strain>
    </source>
</reference>
<dbReference type="InterPro" id="IPR006073">
    <property type="entry name" value="GTP-bd"/>
</dbReference>
<dbReference type="NCBIfam" id="TIGR03598">
    <property type="entry name" value="GTPase_YsxC"/>
    <property type="match status" value="1"/>
</dbReference>
<evidence type="ECO:0000313" key="13">
    <source>
        <dbReference type="EMBL" id="WGI18335.1"/>
    </source>
</evidence>
<evidence type="ECO:0000256" key="10">
    <source>
        <dbReference type="HAMAP-Rule" id="MF_00321"/>
    </source>
</evidence>
<evidence type="ECO:0000313" key="12">
    <source>
        <dbReference type="EMBL" id="SPE22709.1"/>
    </source>
</evidence>
<protein>
    <recommendedName>
        <fullName evidence="10">Probable GTP-binding protein EngB</fullName>
    </recommendedName>
</protein>
<gene>
    <name evidence="10 12" type="primary">engB</name>
    <name evidence="13" type="synonym">yihA</name>
    <name evidence="12" type="ORF">LAS9267_01733</name>
    <name evidence="13" type="ORF">QBD03_06125</name>
</gene>
<keyword evidence="9 10" id="KW-0131">Cell cycle</keyword>
<dbReference type="InterPro" id="IPR030393">
    <property type="entry name" value="G_ENGB_dom"/>
</dbReference>
<dbReference type="PROSITE" id="PS51706">
    <property type="entry name" value="G_ENGB"/>
    <property type="match status" value="1"/>
</dbReference>
<dbReference type="NCBIfam" id="TIGR00231">
    <property type="entry name" value="small_GTP"/>
    <property type="match status" value="1"/>
</dbReference>
<dbReference type="GO" id="GO:0005829">
    <property type="term" value="C:cytosol"/>
    <property type="evidence" value="ECO:0007669"/>
    <property type="project" value="TreeGrafter"/>
</dbReference>
<dbReference type="AlphaFoldDB" id="A0A094Y4I6"/>
<feature type="domain" description="EngB-type G" evidence="11">
    <location>
        <begin position="22"/>
        <end position="195"/>
    </location>
</feature>
<dbReference type="FunFam" id="3.40.50.300:FF:000098">
    <property type="entry name" value="Probable GTP-binding protein EngB"/>
    <property type="match status" value="1"/>
</dbReference>
<comment type="function">
    <text evidence="10">Necessary for normal cell division and for the maintenance of normal septation.</text>
</comment>
<comment type="similarity">
    <text evidence="2 10">Belongs to the TRAFAC class TrmE-Era-EngA-EngB-Septin-like GTPase superfamily. EngB GTPase family.</text>
</comment>
<dbReference type="InterPro" id="IPR005225">
    <property type="entry name" value="Small_GTP-bd"/>
</dbReference>
<evidence type="ECO:0000256" key="5">
    <source>
        <dbReference type="ARBA" id="ARBA00022741"/>
    </source>
</evidence>
<evidence type="ECO:0000256" key="2">
    <source>
        <dbReference type="ARBA" id="ARBA00009638"/>
    </source>
</evidence>
<evidence type="ECO:0000259" key="11">
    <source>
        <dbReference type="PROSITE" id="PS51706"/>
    </source>
</evidence>
<keyword evidence="7 10" id="KW-0342">GTP-binding</keyword>
<dbReference type="Gene3D" id="3.40.50.300">
    <property type="entry name" value="P-loop containing nucleotide triphosphate hydrolases"/>
    <property type="match status" value="1"/>
</dbReference>
<dbReference type="OMA" id="AKVDQCP"/>
<dbReference type="InterPro" id="IPR019987">
    <property type="entry name" value="GTP-bd_ribosome_bio_YsxC"/>
</dbReference>
<dbReference type="PANTHER" id="PTHR11649">
    <property type="entry name" value="MSS1/TRME-RELATED GTP-BINDING PROTEIN"/>
    <property type="match status" value="1"/>
</dbReference>
<dbReference type="Proteomes" id="UP000239650">
    <property type="component" value="Unassembled WGS sequence"/>
</dbReference>
<evidence type="ECO:0000256" key="6">
    <source>
        <dbReference type="ARBA" id="ARBA00022842"/>
    </source>
</evidence>
<organism evidence="12 14">
    <name type="scientific">Latilactobacillus sakei</name>
    <name type="common">Lactobacillus sakei</name>
    <dbReference type="NCBI Taxonomy" id="1599"/>
    <lineage>
        <taxon>Bacteria</taxon>
        <taxon>Bacillati</taxon>
        <taxon>Bacillota</taxon>
        <taxon>Bacilli</taxon>
        <taxon>Lactobacillales</taxon>
        <taxon>Lactobacillaceae</taxon>
        <taxon>Latilactobacillus</taxon>
    </lineage>
</organism>
<dbReference type="InterPro" id="IPR027417">
    <property type="entry name" value="P-loop_NTPase"/>
</dbReference>
<dbReference type="PANTHER" id="PTHR11649:SF13">
    <property type="entry name" value="ENGB-TYPE G DOMAIN-CONTAINING PROTEIN"/>
    <property type="match status" value="1"/>
</dbReference>
<dbReference type="EMBL" id="OKRC01000009">
    <property type="protein sequence ID" value="SPE22709.1"/>
    <property type="molecule type" value="Genomic_DNA"/>
</dbReference>
<dbReference type="CDD" id="cd01876">
    <property type="entry name" value="YihA_EngB"/>
    <property type="match status" value="1"/>
</dbReference>
<keyword evidence="8 10" id="KW-0717">Septation</keyword>
<dbReference type="SUPFAM" id="SSF52540">
    <property type="entry name" value="P-loop containing nucleoside triphosphate hydrolases"/>
    <property type="match status" value="1"/>
</dbReference>
<reference evidence="12 14" key="1">
    <citation type="submission" date="2018-02" db="EMBL/GenBank/DDBJ databases">
        <authorList>
            <person name="Rodrigo-Torres L."/>
            <person name="Arahal R. D."/>
            <person name="Lucena T."/>
        </authorList>
    </citation>
    <scope>NUCLEOTIDE SEQUENCE [LARGE SCALE GENOMIC DNA]</scope>
    <source>
        <strain evidence="12 14">CECT 9267</strain>
    </source>
</reference>